<dbReference type="Pfam" id="PF04782">
    <property type="entry name" value="DUF632"/>
    <property type="match status" value="1"/>
</dbReference>
<dbReference type="Pfam" id="PF04783">
    <property type="entry name" value="DUF630"/>
    <property type="match status" value="1"/>
</dbReference>
<name>A0A9R0HRX5_SPIOL</name>
<dbReference type="OrthoDB" id="663995at2759"/>
<dbReference type="PANTHER" id="PTHR21450:SF3">
    <property type="entry name" value="DUF630 FAMILY PROTEIN (DUF630 AND DUF632)"/>
    <property type="match status" value="1"/>
</dbReference>
<evidence type="ECO:0000259" key="2">
    <source>
        <dbReference type="Pfam" id="PF04782"/>
    </source>
</evidence>
<dbReference type="RefSeq" id="XP_021835593.1">
    <property type="nucleotide sequence ID" value="XM_021979901.2"/>
</dbReference>
<dbReference type="InterPro" id="IPR006867">
    <property type="entry name" value="DUF632"/>
</dbReference>
<feature type="domain" description="DUF630" evidence="3">
    <location>
        <begin position="1"/>
        <end position="59"/>
    </location>
</feature>
<dbReference type="KEGG" id="soe:110775294"/>
<feature type="compositionally biased region" description="Basic and acidic residues" evidence="1">
    <location>
        <begin position="236"/>
        <end position="256"/>
    </location>
</feature>
<keyword evidence="4" id="KW-1185">Reference proteome</keyword>
<feature type="domain" description="DUF632" evidence="2">
    <location>
        <begin position="351"/>
        <end position="677"/>
    </location>
</feature>
<evidence type="ECO:0000313" key="5">
    <source>
        <dbReference type="RefSeq" id="XP_021835593.1"/>
    </source>
</evidence>
<reference evidence="5" key="2">
    <citation type="submission" date="2025-08" db="UniProtKB">
        <authorList>
            <consortium name="RefSeq"/>
        </authorList>
    </citation>
    <scope>IDENTIFICATION</scope>
    <source>
        <tissue evidence="5">Leaf</tissue>
    </source>
</reference>
<organism evidence="4 5">
    <name type="scientific">Spinacia oleracea</name>
    <name type="common">Spinach</name>
    <dbReference type="NCBI Taxonomy" id="3562"/>
    <lineage>
        <taxon>Eukaryota</taxon>
        <taxon>Viridiplantae</taxon>
        <taxon>Streptophyta</taxon>
        <taxon>Embryophyta</taxon>
        <taxon>Tracheophyta</taxon>
        <taxon>Spermatophyta</taxon>
        <taxon>Magnoliopsida</taxon>
        <taxon>eudicotyledons</taxon>
        <taxon>Gunneridae</taxon>
        <taxon>Pentapetalae</taxon>
        <taxon>Caryophyllales</taxon>
        <taxon>Chenopodiaceae</taxon>
        <taxon>Chenopodioideae</taxon>
        <taxon>Anserineae</taxon>
        <taxon>Spinacia</taxon>
    </lineage>
</organism>
<accession>A0A9R0HRX5</accession>
<evidence type="ECO:0000259" key="3">
    <source>
        <dbReference type="Pfam" id="PF04783"/>
    </source>
</evidence>
<feature type="region of interest" description="Disordered" evidence="1">
    <location>
        <begin position="412"/>
        <end position="432"/>
    </location>
</feature>
<reference evidence="4" key="1">
    <citation type="journal article" date="2021" name="Nat. Commun.">
        <title>Genomic analyses provide insights into spinach domestication and the genetic basis of agronomic traits.</title>
        <authorList>
            <person name="Cai X."/>
            <person name="Sun X."/>
            <person name="Xu C."/>
            <person name="Sun H."/>
            <person name="Wang X."/>
            <person name="Ge C."/>
            <person name="Zhang Z."/>
            <person name="Wang Q."/>
            <person name="Fei Z."/>
            <person name="Jiao C."/>
            <person name="Wang Q."/>
        </authorList>
    </citation>
    <scope>NUCLEOTIDE SEQUENCE [LARGE SCALE GENOMIC DNA]</scope>
    <source>
        <strain evidence="4">cv. Varoflay</strain>
    </source>
</reference>
<proteinExistence type="predicted"/>
<feature type="compositionally biased region" description="Acidic residues" evidence="1">
    <location>
        <begin position="257"/>
        <end position="279"/>
    </location>
</feature>
<dbReference type="PANTHER" id="PTHR21450">
    <property type="entry name" value="PROTEIN ALTERED PHOSPHATE STARVATION RESPONSE 1"/>
    <property type="match status" value="1"/>
</dbReference>
<dbReference type="AlphaFoldDB" id="A0A9R0HRX5"/>
<dbReference type="InterPro" id="IPR006868">
    <property type="entry name" value="DUF630"/>
</dbReference>
<feature type="region of interest" description="Disordered" evidence="1">
    <location>
        <begin position="212"/>
        <end position="336"/>
    </location>
</feature>
<protein>
    <submittedName>
        <fullName evidence="5">Nitrate regulatory gene2 protein</fullName>
    </submittedName>
</protein>
<gene>
    <name evidence="5" type="primary">LOC110775294</name>
</gene>
<sequence>MGCNSSKLDDEEAVQICKDRKKFIKQALEHRTKFASGHIAYIQSLKRVSAALREYIEGDEPREFFLDPFITPPAKKSTPKFITISPKCYSAPAIQSGENSNVRINYYRPSGTASVSVEERPQSPDTYRVQSYSPMHQYGFDGFFTMQSPQRNSSYFPHSYSPYNNRPEIPPPSPQNNSQWDFFWNPFSSLDYYGYPVRSSLERSIADDDIAGLRQVREEEGIPDLEEDTEPEEIDEGRHRREEIPKGDSHVVREEVTVEDVNEDEDEDDDDDDETETEDEHQHQHQHHQHQQHEANGLQEHANDSIEPSQVRNAGHIEVNRHETRVTEREKKQEEAPGFTVYVNKRPTSMDEVIKDLESQFTIVCSAANEVSSLLEANRAHCLPAPSEVTAIKMLNPAALFRSASARSSSSRFLVEGSRDDGSESSSSLSDESCMFTGSHHSTLDRLYAWEKRLYEEVRSGERVRLAYEKKCTQLNNQAAKGDEPSTLEKTRTALRDLHTQIKVSIHSIEAISKRIETLRDEELQPQLLELVQGLARMWKVMAESHQMQKHTLDEAKLLLAGTPSKLNRSRRHNPTLSPVDLQRLARCAHNLESELRNWRASFASWISSQRSYIHALCGWLLRCMRREPNVSDLPFSPRRSAGVHPIFGICIQWTRLLDAICETAVLDGLDFFSAGMGSIYAQSQSHAQVQTQSSGGSRRFEDSNGNMEVVEIGKVEEVMTPEKLAEVAVKVLCAGMSVAMSSLAEFAVSSADGYAELVKQWENVKWPPPHPNA</sequence>
<dbReference type="GeneID" id="110775294"/>
<evidence type="ECO:0000313" key="4">
    <source>
        <dbReference type="Proteomes" id="UP000813463"/>
    </source>
</evidence>
<feature type="compositionally biased region" description="Basic and acidic residues" evidence="1">
    <location>
        <begin position="318"/>
        <end position="335"/>
    </location>
</feature>
<dbReference type="Proteomes" id="UP000813463">
    <property type="component" value="Chromosome 2"/>
</dbReference>
<feature type="compositionally biased region" description="Acidic residues" evidence="1">
    <location>
        <begin position="221"/>
        <end position="235"/>
    </location>
</feature>
<evidence type="ECO:0000256" key="1">
    <source>
        <dbReference type="SAM" id="MobiDB-lite"/>
    </source>
</evidence>